<dbReference type="EMBL" id="REGW02000023">
    <property type="protein sequence ID" value="KAE8278777.1"/>
    <property type="molecule type" value="Genomic_DNA"/>
</dbReference>
<dbReference type="GO" id="GO:0034993">
    <property type="term" value="C:meiotic nuclear membrane microtubule tethering complex"/>
    <property type="evidence" value="ECO:0007669"/>
    <property type="project" value="TreeGrafter"/>
</dbReference>
<comment type="caution">
    <text evidence="7">The sequence shown here is derived from an EMBL/GenBank/DDBJ whole genome shotgun (WGS) entry which is preliminary data.</text>
</comment>
<evidence type="ECO:0000256" key="3">
    <source>
        <dbReference type="ARBA" id="ARBA00022989"/>
    </source>
</evidence>
<evidence type="ECO:0000256" key="5">
    <source>
        <dbReference type="SAM" id="MobiDB-lite"/>
    </source>
</evidence>
<keyword evidence="4" id="KW-0472">Membrane</keyword>
<dbReference type="GO" id="GO:0043495">
    <property type="term" value="F:protein-membrane adaptor activity"/>
    <property type="evidence" value="ECO:0007669"/>
    <property type="project" value="TreeGrafter"/>
</dbReference>
<gene>
    <name evidence="7" type="ORF">D5F01_LYC22352</name>
</gene>
<dbReference type="Pfam" id="PF07738">
    <property type="entry name" value="Sad1_UNC"/>
    <property type="match status" value="1"/>
</dbReference>
<evidence type="ECO:0000313" key="7">
    <source>
        <dbReference type="EMBL" id="KAE8278777.1"/>
    </source>
</evidence>
<dbReference type="InterPro" id="IPR008979">
    <property type="entry name" value="Galactose-bd-like_sf"/>
</dbReference>
<feature type="region of interest" description="Disordered" evidence="5">
    <location>
        <begin position="1"/>
        <end position="37"/>
    </location>
</feature>
<feature type="domain" description="SUN" evidence="6">
    <location>
        <begin position="225"/>
        <end position="386"/>
    </location>
</feature>
<dbReference type="SUPFAM" id="SSF49785">
    <property type="entry name" value="Galactose-binding domain-like"/>
    <property type="match status" value="1"/>
</dbReference>
<dbReference type="InterPro" id="IPR045119">
    <property type="entry name" value="SUN1-5"/>
</dbReference>
<evidence type="ECO:0000313" key="8">
    <source>
        <dbReference type="Proteomes" id="UP000424527"/>
    </source>
</evidence>
<evidence type="ECO:0000256" key="4">
    <source>
        <dbReference type="ARBA" id="ARBA00023136"/>
    </source>
</evidence>
<sequence length="390" mass="43103">MSDRRSPRSGGPARLGLVSSLPPPATTEPVQTVSSGPVIPADVQQVLIIKEEVPPDWCSSLDQENPEPLRIKNEQEELWISQQGEQLNRLEEADINRFPFSPASVKSEDDEEKPQLSPLHQSQTEDNRDREPRASSSAMEVKTVSDAEDCGGSEPARNPDPDNHSQTNTDETDSDSSEIYVGDDGCGYLVSSWSSNDSKHLRELQDQLLKLKTNNLPNLALETKGARIVHDRTSEPYQTPEPVMGFIGIPIYRRPVSPTIVIQGHSHLTPGQCWAFSGGLGYLVISLPHPFTISHVTLSHISKDVSPTGSISSAPKEFSVYGLHDVDKETGVYLGSFLYDQDGDSVQTFKVPDYGVFKFVKLIVKSNWGNHDYTCLYDFRIHGHLADCGH</sequence>
<dbReference type="PROSITE" id="PS51469">
    <property type="entry name" value="SUN"/>
    <property type="match status" value="1"/>
</dbReference>
<dbReference type="InterPro" id="IPR012919">
    <property type="entry name" value="SUN_dom"/>
</dbReference>
<feature type="compositionally biased region" description="Basic and acidic residues" evidence="5">
    <location>
        <begin position="123"/>
        <end position="133"/>
    </location>
</feature>
<evidence type="ECO:0000256" key="2">
    <source>
        <dbReference type="ARBA" id="ARBA00022692"/>
    </source>
</evidence>
<dbReference type="GO" id="GO:0005637">
    <property type="term" value="C:nuclear inner membrane"/>
    <property type="evidence" value="ECO:0007669"/>
    <property type="project" value="UniProtKB-SubCell"/>
</dbReference>
<protein>
    <submittedName>
        <fullName evidence="7">SUN domain-containing protein 1 Protein unc-84-like protein A Sad1/unc-84 protein-like 1</fullName>
    </submittedName>
</protein>
<comment type="subcellular location">
    <subcellularLocation>
        <location evidence="1">Nucleus inner membrane</location>
    </subcellularLocation>
</comment>
<keyword evidence="3" id="KW-1133">Transmembrane helix</keyword>
<dbReference type="PANTHER" id="PTHR12911">
    <property type="entry name" value="SAD1/UNC-84-LIKE PROTEIN-RELATED"/>
    <property type="match status" value="1"/>
</dbReference>
<name>A0A6G0HIA5_LARCR</name>
<dbReference type="PANTHER" id="PTHR12911:SF22">
    <property type="entry name" value="SUN DOMAIN-CONTAINING PROTEIN 2"/>
    <property type="match status" value="1"/>
</dbReference>
<feature type="region of interest" description="Disordered" evidence="5">
    <location>
        <begin position="56"/>
        <end position="75"/>
    </location>
</feature>
<proteinExistence type="predicted"/>
<evidence type="ECO:0000259" key="6">
    <source>
        <dbReference type="PROSITE" id="PS51469"/>
    </source>
</evidence>
<accession>A0A6G0HIA5</accession>
<keyword evidence="2" id="KW-0812">Transmembrane</keyword>
<dbReference type="AlphaFoldDB" id="A0A6G0HIA5"/>
<evidence type="ECO:0000256" key="1">
    <source>
        <dbReference type="ARBA" id="ARBA00004540"/>
    </source>
</evidence>
<dbReference type="Proteomes" id="UP000424527">
    <property type="component" value="Unassembled WGS sequence"/>
</dbReference>
<feature type="region of interest" description="Disordered" evidence="5">
    <location>
        <begin position="90"/>
        <end position="181"/>
    </location>
</feature>
<keyword evidence="8" id="KW-1185">Reference proteome</keyword>
<dbReference type="Gene3D" id="2.60.120.260">
    <property type="entry name" value="Galactose-binding domain-like"/>
    <property type="match status" value="1"/>
</dbReference>
<organism evidence="7 8">
    <name type="scientific">Larimichthys crocea</name>
    <name type="common">Large yellow croaker</name>
    <name type="synonym">Pseudosciaena crocea</name>
    <dbReference type="NCBI Taxonomy" id="215358"/>
    <lineage>
        <taxon>Eukaryota</taxon>
        <taxon>Metazoa</taxon>
        <taxon>Chordata</taxon>
        <taxon>Craniata</taxon>
        <taxon>Vertebrata</taxon>
        <taxon>Euteleostomi</taxon>
        <taxon>Actinopterygii</taxon>
        <taxon>Neopterygii</taxon>
        <taxon>Teleostei</taxon>
        <taxon>Neoteleostei</taxon>
        <taxon>Acanthomorphata</taxon>
        <taxon>Eupercaria</taxon>
        <taxon>Sciaenidae</taxon>
        <taxon>Larimichthys</taxon>
    </lineage>
</organism>
<reference evidence="7 8" key="1">
    <citation type="submission" date="2019-07" db="EMBL/GenBank/DDBJ databases">
        <title>Chromosome genome assembly for large yellow croaker.</title>
        <authorList>
            <person name="Xiao S."/>
        </authorList>
    </citation>
    <scope>NUCLEOTIDE SEQUENCE [LARGE SCALE GENOMIC DNA]</scope>
    <source>
        <strain evidence="7">JMULYC20181020</strain>
        <tissue evidence="7">Muscle</tissue>
    </source>
</reference>